<dbReference type="PIRSF" id="PIRSF006256">
    <property type="entry name" value="CMPcnvr_hdrg_mat"/>
    <property type="match status" value="1"/>
</dbReference>
<evidence type="ECO:0000256" key="2">
    <source>
        <dbReference type="ARBA" id="ARBA00005614"/>
    </source>
</evidence>
<feature type="active site" evidence="11">
    <location>
        <position position="21"/>
    </location>
</feature>
<keyword evidence="6" id="KW-0863">Zinc-finger</keyword>
<comment type="pathway">
    <text evidence="1">Protein modification; [NiFe] hydrogenase maturation.</text>
</comment>
<evidence type="ECO:0000259" key="12">
    <source>
        <dbReference type="PROSITE" id="PS51160"/>
    </source>
</evidence>
<evidence type="ECO:0000256" key="5">
    <source>
        <dbReference type="ARBA" id="ARBA00022723"/>
    </source>
</evidence>
<comment type="catalytic activity">
    <reaction evidence="8 11">
        <text>an acyl phosphate + H2O = a carboxylate + phosphate + H(+)</text>
        <dbReference type="Rhea" id="RHEA:14965"/>
        <dbReference type="ChEBI" id="CHEBI:15377"/>
        <dbReference type="ChEBI" id="CHEBI:15378"/>
        <dbReference type="ChEBI" id="CHEBI:29067"/>
        <dbReference type="ChEBI" id="CHEBI:43474"/>
        <dbReference type="ChEBI" id="CHEBI:59918"/>
        <dbReference type="EC" id="3.6.1.7"/>
    </reaction>
</comment>
<dbReference type="InterPro" id="IPR041440">
    <property type="entry name" value="HypF_C"/>
</dbReference>
<evidence type="ECO:0000259" key="13">
    <source>
        <dbReference type="PROSITE" id="PS51163"/>
    </source>
</evidence>
<keyword evidence="15" id="KW-1185">Reference proteome</keyword>
<evidence type="ECO:0000256" key="9">
    <source>
        <dbReference type="ARBA" id="ARBA00048220"/>
    </source>
</evidence>
<dbReference type="Pfam" id="PF07503">
    <property type="entry name" value="zf-HYPF"/>
    <property type="match status" value="2"/>
</dbReference>
<dbReference type="GO" id="GO:0016874">
    <property type="term" value="F:ligase activity"/>
    <property type="evidence" value="ECO:0007669"/>
    <property type="project" value="UniProtKB-UniRule"/>
</dbReference>
<keyword evidence="14" id="KW-0808">Transferase</keyword>
<evidence type="ECO:0000256" key="8">
    <source>
        <dbReference type="ARBA" id="ARBA00047645"/>
    </source>
</evidence>
<dbReference type="PANTHER" id="PTHR42959:SF1">
    <property type="entry name" value="CARBAMOYLTRANSFERASE HYPF"/>
    <property type="match status" value="1"/>
</dbReference>
<evidence type="ECO:0000256" key="3">
    <source>
        <dbReference type="ARBA" id="ARBA00008097"/>
    </source>
</evidence>
<dbReference type="NCBIfam" id="TIGR00143">
    <property type="entry name" value="hypF"/>
    <property type="match status" value="1"/>
</dbReference>
<dbReference type="SUPFAM" id="SSF54975">
    <property type="entry name" value="Acylphosphatase/BLUF domain-like"/>
    <property type="match status" value="1"/>
</dbReference>
<keyword evidence="7" id="KW-0862">Zinc</keyword>
<dbReference type="KEGG" id="tfr:BR63_10920"/>
<evidence type="ECO:0000313" key="15">
    <source>
        <dbReference type="Proteomes" id="UP000515847"/>
    </source>
</evidence>
<keyword evidence="4" id="KW-0436">Ligase</keyword>
<dbReference type="InterPro" id="IPR017968">
    <property type="entry name" value="Acylphosphatase_CS"/>
</dbReference>
<evidence type="ECO:0000256" key="7">
    <source>
        <dbReference type="ARBA" id="ARBA00022833"/>
    </source>
</evidence>
<dbReference type="SUPFAM" id="SSF55821">
    <property type="entry name" value="YrdC/RibB"/>
    <property type="match status" value="1"/>
</dbReference>
<dbReference type="FunFam" id="3.30.420.40:FF:000124">
    <property type="entry name" value="Carbamoyltransferase HypF"/>
    <property type="match status" value="1"/>
</dbReference>
<dbReference type="Pfam" id="PF00708">
    <property type="entry name" value="Acylphosphatase"/>
    <property type="match status" value="1"/>
</dbReference>
<dbReference type="EC" id="6.2.-.-" evidence="10"/>
<dbReference type="GO" id="GO:0016743">
    <property type="term" value="F:carboxyl- or carbamoyltransferase activity"/>
    <property type="evidence" value="ECO:0007669"/>
    <property type="project" value="UniProtKB-UniRule"/>
</dbReference>
<dbReference type="FunFam" id="3.30.420.360:FF:000001">
    <property type="entry name" value="Carbamoyltransferase HypF"/>
    <property type="match status" value="1"/>
</dbReference>
<comment type="similarity">
    <text evidence="2">Belongs to the acylphosphatase family.</text>
</comment>
<feature type="domain" description="Acylphosphatase-like" evidence="12">
    <location>
        <begin position="6"/>
        <end position="92"/>
    </location>
</feature>
<reference evidence="14 15" key="1">
    <citation type="journal article" date="2019" name="Front. Microbiol.">
        <title>Thermoanaerosceptrum fracticalcis gen. nov. sp. nov., a Novel Fumarate-Fermenting Microorganism From a Deep Fractured Carbonate Aquifer of the US Great Basin.</title>
        <authorList>
            <person name="Hamilton-Brehm S.D."/>
            <person name="Stewart L.E."/>
            <person name="Zavarin M."/>
            <person name="Caldwell M."/>
            <person name="Lawson P.A."/>
            <person name="Onstott T.C."/>
            <person name="Grzymski J."/>
            <person name="Neveux I."/>
            <person name="Lollar B.S."/>
            <person name="Russell C.E."/>
            <person name="Moser D.P."/>
        </authorList>
    </citation>
    <scope>NUCLEOTIDE SEQUENCE [LARGE SCALE GENOMIC DNA]</scope>
    <source>
        <strain evidence="14 15">DRI-13</strain>
    </source>
</reference>
<keyword evidence="11" id="KW-0378">Hydrolase</keyword>
<proteinExistence type="inferred from homology"/>
<evidence type="ECO:0000256" key="10">
    <source>
        <dbReference type="PIRNR" id="PIRNR006256"/>
    </source>
</evidence>
<name>A0A7G6E3W9_THEFR</name>
<dbReference type="Gene3D" id="3.90.870.50">
    <property type="match status" value="1"/>
</dbReference>
<feature type="active site" evidence="11">
    <location>
        <position position="39"/>
    </location>
</feature>
<dbReference type="Gene3D" id="3.30.420.40">
    <property type="match status" value="1"/>
</dbReference>
<dbReference type="Proteomes" id="UP000515847">
    <property type="component" value="Chromosome"/>
</dbReference>
<dbReference type="UniPathway" id="UPA00335"/>
<evidence type="ECO:0000313" key="14">
    <source>
        <dbReference type="EMBL" id="QNB46773.1"/>
    </source>
</evidence>
<evidence type="ECO:0000256" key="11">
    <source>
        <dbReference type="PROSITE-ProRule" id="PRU00520"/>
    </source>
</evidence>
<dbReference type="PROSITE" id="PS51163">
    <property type="entry name" value="YRDC"/>
    <property type="match status" value="1"/>
</dbReference>
<dbReference type="Pfam" id="PF17788">
    <property type="entry name" value="HypF_C"/>
    <property type="match status" value="1"/>
</dbReference>
<dbReference type="RefSeq" id="WP_034420147.1">
    <property type="nucleotide sequence ID" value="NZ_CP045798.1"/>
</dbReference>
<dbReference type="EMBL" id="CP045798">
    <property type="protein sequence ID" value="QNB46773.1"/>
    <property type="molecule type" value="Genomic_DNA"/>
</dbReference>
<dbReference type="InterPro" id="IPR006070">
    <property type="entry name" value="Sua5-like_dom"/>
</dbReference>
<dbReference type="SUPFAM" id="SSF53067">
    <property type="entry name" value="Actin-like ATPase domain"/>
    <property type="match status" value="1"/>
</dbReference>
<comment type="similarity">
    <text evidence="3 10">Belongs to the carbamoyltransferase HypF family.</text>
</comment>
<dbReference type="GO" id="GO:0008270">
    <property type="term" value="F:zinc ion binding"/>
    <property type="evidence" value="ECO:0007669"/>
    <property type="project" value="UniProtKB-KW"/>
</dbReference>
<keyword evidence="5" id="KW-0479">Metal-binding</keyword>
<dbReference type="InterPro" id="IPR055128">
    <property type="entry name" value="HypF_C_2"/>
</dbReference>
<evidence type="ECO:0000256" key="6">
    <source>
        <dbReference type="ARBA" id="ARBA00022771"/>
    </source>
</evidence>
<dbReference type="AlphaFoldDB" id="A0A7G6E3W9"/>
<dbReference type="Pfam" id="PF22521">
    <property type="entry name" value="HypF_C_2"/>
    <property type="match status" value="1"/>
</dbReference>
<dbReference type="InterPro" id="IPR017945">
    <property type="entry name" value="DHBP_synth_RibB-like_a/b_dom"/>
</dbReference>
<dbReference type="GO" id="GO:0003998">
    <property type="term" value="F:acylphosphatase activity"/>
    <property type="evidence" value="ECO:0007669"/>
    <property type="project" value="UniProtKB-EC"/>
</dbReference>
<dbReference type="Pfam" id="PF01300">
    <property type="entry name" value="Sua5_yciO_yrdC"/>
    <property type="match status" value="1"/>
</dbReference>
<protein>
    <recommendedName>
        <fullName evidence="10">Carbamoyltransferase</fullName>
        <ecNumber evidence="10">6.2.-.-</ecNumber>
    </recommendedName>
</protein>
<dbReference type="PROSITE" id="PS51160">
    <property type="entry name" value="ACYLPHOSPHATASE_3"/>
    <property type="match status" value="1"/>
</dbReference>
<sequence length="764" mass="84756">MPKTVRIHMHIKGVVQGVGFRPFVYNLAQSLGVKGWVNNTVRGVELEIEGEEPVLLKFSERMNEEAPPLALIEEITATRLAPVNYENFVIKDSEGGEEKFTLLSPDTATCPQCLEELKDPENRRYRYPFINCTNCGPRFTIIKDVPYDRSLTTMAGFLMCPDCQREYDDPRDRRFHAQPNACPACGPQVSLLDGQDRPSEVKDPVAEAVTLLKKGHILAVKGLGGYHLVCDAFNSSAVQVLRSRKNREAKPFAVMMPDMETVKKHCLVSREEETALSSQRRPIVLLGKKAGSPVAPEVAPGNRCLGVMLPYSPLHYLLFDQGLEVLVMTSGNKSGDAIEYVDREALTNLRDIADFFLSHNRDIHIRTDDSVVRIFRGKEMVLRRSRGYVPLPLKLPFQVDNILAVGGELKNTLCLTKGSRAFLSQHIGDLENLSNMQAFEQAVEHLQKVFNIRPRVVAYDLHPDYLSSKFAQEMGKCAQVAVQHHHAHVASCMAENGLMEEVIGVAFDGSGYGTDGNIWGGEFFVGSYGNFARWAHLEYVPLPGGPAAIRQPWRMAVSYLSTLLPGSMPERFLPELQNIDGQKLAMVKGLVTHAHKKLLTSSAGRLFDGVAALLGVRQEISYEGQAAIELEQLALTDVNVPGYSFTIKKDTLPWKIELGPMFDELIADRLNKYPVEMIAARFHKTVADLIFIGCMNIRKETGIKGVVLSGGVFQNILLLSQTVQLLEREGFTVYTHSKVPANDGGISLGQAVIAGAGVRKRRNF</sequence>
<dbReference type="PROSITE" id="PS00150">
    <property type="entry name" value="ACYLPHOSPHATASE_1"/>
    <property type="match status" value="1"/>
</dbReference>
<evidence type="ECO:0000256" key="1">
    <source>
        <dbReference type="ARBA" id="ARBA00004711"/>
    </source>
</evidence>
<dbReference type="GO" id="GO:0051604">
    <property type="term" value="P:protein maturation"/>
    <property type="evidence" value="ECO:0007669"/>
    <property type="project" value="TreeGrafter"/>
</dbReference>
<feature type="domain" description="YrdC-like" evidence="13">
    <location>
        <begin position="202"/>
        <end position="387"/>
    </location>
</feature>
<dbReference type="InterPro" id="IPR043129">
    <property type="entry name" value="ATPase_NBD"/>
</dbReference>
<gene>
    <name evidence="14" type="primary">hypF</name>
    <name evidence="14" type="ORF">BR63_10920</name>
</gene>
<dbReference type="PANTHER" id="PTHR42959">
    <property type="entry name" value="CARBAMOYLTRANSFERASE"/>
    <property type="match status" value="1"/>
</dbReference>
<comment type="catalytic activity">
    <reaction evidence="9">
        <text>C-terminal L-cysteinyl-[HypE protein] + carbamoyl phosphate + ATP + H2O = C-terminal S-carboxamide-L-cysteinyl-[HypE protein] + AMP + phosphate + diphosphate + H(+)</text>
        <dbReference type="Rhea" id="RHEA:55636"/>
        <dbReference type="Rhea" id="RHEA-COMP:14247"/>
        <dbReference type="Rhea" id="RHEA-COMP:14392"/>
        <dbReference type="ChEBI" id="CHEBI:15377"/>
        <dbReference type="ChEBI" id="CHEBI:15378"/>
        <dbReference type="ChEBI" id="CHEBI:30616"/>
        <dbReference type="ChEBI" id="CHEBI:33019"/>
        <dbReference type="ChEBI" id="CHEBI:43474"/>
        <dbReference type="ChEBI" id="CHEBI:58228"/>
        <dbReference type="ChEBI" id="CHEBI:76913"/>
        <dbReference type="ChEBI" id="CHEBI:139126"/>
        <dbReference type="ChEBI" id="CHEBI:456215"/>
    </reaction>
</comment>
<dbReference type="InterPro" id="IPR036046">
    <property type="entry name" value="Acylphosphatase-like_dom_sf"/>
</dbReference>
<dbReference type="InterPro" id="IPR051060">
    <property type="entry name" value="Carbamoyltrans_HypF-like"/>
</dbReference>
<dbReference type="Gene3D" id="3.30.420.360">
    <property type="match status" value="1"/>
</dbReference>
<evidence type="ECO:0000256" key="4">
    <source>
        <dbReference type="ARBA" id="ARBA00022598"/>
    </source>
</evidence>
<dbReference type="OrthoDB" id="9808093at2"/>
<dbReference type="Gene3D" id="3.30.110.120">
    <property type="match status" value="1"/>
</dbReference>
<dbReference type="GO" id="GO:0003725">
    <property type="term" value="F:double-stranded RNA binding"/>
    <property type="evidence" value="ECO:0007669"/>
    <property type="project" value="InterPro"/>
</dbReference>
<accession>A0A7G6E3W9</accession>
<dbReference type="InterPro" id="IPR004421">
    <property type="entry name" value="Carbamoyltransferase_HypF"/>
</dbReference>
<organism evidence="14 15">
    <name type="scientific">Thermanaerosceptrum fracticalcis</name>
    <dbReference type="NCBI Taxonomy" id="1712410"/>
    <lineage>
        <taxon>Bacteria</taxon>
        <taxon>Bacillati</taxon>
        <taxon>Bacillota</taxon>
        <taxon>Clostridia</taxon>
        <taxon>Eubacteriales</taxon>
        <taxon>Peptococcaceae</taxon>
        <taxon>Thermanaerosceptrum</taxon>
    </lineage>
</organism>
<dbReference type="InterPro" id="IPR001792">
    <property type="entry name" value="Acylphosphatase-like_dom"/>
</dbReference>
<dbReference type="InterPro" id="IPR011125">
    <property type="entry name" value="Znf_HypF"/>
</dbReference>